<organism evidence="1 2">
    <name type="scientific">Plasmopara halstedii</name>
    <name type="common">Downy mildew of sunflower</name>
    <dbReference type="NCBI Taxonomy" id="4781"/>
    <lineage>
        <taxon>Eukaryota</taxon>
        <taxon>Sar</taxon>
        <taxon>Stramenopiles</taxon>
        <taxon>Oomycota</taxon>
        <taxon>Peronosporomycetes</taxon>
        <taxon>Peronosporales</taxon>
        <taxon>Peronosporaceae</taxon>
        <taxon>Plasmopara</taxon>
    </lineage>
</organism>
<name>A0A0P1AC23_PLAHL</name>
<keyword evidence="2" id="KW-1185">Reference proteome</keyword>
<dbReference type="AlphaFoldDB" id="A0A0P1AC23"/>
<dbReference type="EMBL" id="CCYD01000291">
    <property type="protein sequence ID" value="CEG37969.1"/>
    <property type="molecule type" value="Genomic_DNA"/>
</dbReference>
<sequence length="90" mass="10324">MRARRRTPILITFITKAGADLTLRQQFYEVKKKASVTQDGSVECSFTFLSHRFCSKSESFVIKNLPSPLQRKPGLYVAYNIDNYFANEPS</sequence>
<accession>A0A0P1AC23</accession>
<evidence type="ECO:0000313" key="2">
    <source>
        <dbReference type="Proteomes" id="UP000054928"/>
    </source>
</evidence>
<dbReference type="Proteomes" id="UP000054928">
    <property type="component" value="Unassembled WGS sequence"/>
</dbReference>
<dbReference type="RefSeq" id="XP_024574338.1">
    <property type="nucleotide sequence ID" value="XM_024723352.1"/>
</dbReference>
<evidence type="ECO:0000313" key="1">
    <source>
        <dbReference type="EMBL" id="CEG37969.1"/>
    </source>
</evidence>
<dbReference type="GeneID" id="36401069"/>
<protein>
    <submittedName>
        <fullName evidence="1">Uncharacterized protein</fullName>
    </submittedName>
</protein>
<proteinExistence type="predicted"/>
<reference evidence="2" key="1">
    <citation type="submission" date="2014-09" db="EMBL/GenBank/DDBJ databases">
        <authorList>
            <person name="Sharma Rahul"/>
            <person name="Thines Marco"/>
        </authorList>
    </citation>
    <scope>NUCLEOTIDE SEQUENCE [LARGE SCALE GENOMIC DNA]</scope>
</reference>